<dbReference type="EMBL" id="FOCP01000016">
    <property type="protein sequence ID" value="SEN38917.1"/>
    <property type="molecule type" value="Genomic_DNA"/>
</dbReference>
<evidence type="ECO:0000313" key="1">
    <source>
        <dbReference type="EMBL" id="SEN38917.1"/>
    </source>
</evidence>
<dbReference type="Gene3D" id="1.20.1290.30">
    <property type="match status" value="1"/>
</dbReference>
<accession>A0A1H8G5Y8</accession>
<gene>
    <name evidence="1" type="ORF">SAMN05216325_11633</name>
</gene>
<dbReference type="Proteomes" id="UP000199459">
    <property type="component" value="Unassembled WGS sequence"/>
</dbReference>
<dbReference type="RefSeq" id="WP_090633045.1">
    <property type="nucleotide sequence ID" value="NZ_FOCP01000016.1"/>
</dbReference>
<protein>
    <submittedName>
        <fullName evidence="1">Uncharacterized protein</fullName>
    </submittedName>
</protein>
<dbReference type="OrthoDB" id="2082036at2"/>
<sequence>MNHLISYKIENEAMKTFQDLYIYLNDATIEELIEALSKQCHGTWIRATEQERRSDIVGEPIYCFERKETADMPAAGLSLFSRGDNSWFVPNVVPLKLRELTTDQYNRVLTDFVELVLKPALEGTSTTFEISNDEIFLQNVVGESAARALDTFSSCANKSTGSSHPSDQKRWFEFLVKVSRSGNQLPTDLLIHALLEQGWSDDYAHKLAIEFEFAQDLLAYAQDH</sequence>
<dbReference type="InterPro" id="IPR037210">
    <property type="entry name" value="YoaC-like_sf"/>
</dbReference>
<dbReference type="AlphaFoldDB" id="A0A1H8G5Y8"/>
<evidence type="ECO:0000313" key="2">
    <source>
        <dbReference type="Proteomes" id="UP000199459"/>
    </source>
</evidence>
<organism evidence="1 2">
    <name type="scientific">Nitrosomonas marina</name>
    <dbReference type="NCBI Taxonomy" id="917"/>
    <lineage>
        <taxon>Bacteria</taxon>
        <taxon>Pseudomonadati</taxon>
        <taxon>Pseudomonadota</taxon>
        <taxon>Betaproteobacteria</taxon>
        <taxon>Nitrosomonadales</taxon>
        <taxon>Nitrosomonadaceae</taxon>
        <taxon>Nitrosomonas</taxon>
    </lineage>
</organism>
<proteinExistence type="predicted"/>
<name>A0A1H8G5Y8_9PROT</name>
<reference evidence="1 2" key="1">
    <citation type="submission" date="2016-10" db="EMBL/GenBank/DDBJ databases">
        <authorList>
            <person name="de Groot N.N."/>
        </authorList>
    </citation>
    <scope>NUCLEOTIDE SEQUENCE [LARGE SCALE GENOMIC DNA]</scope>
    <source>
        <strain evidence="1 2">Nm22</strain>
    </source>
</reference>